<keyword evidence="1" id="KW-1188">Viral release from host cell</keyword>
<keyword evidence="2" id="KW-1133">Transmembrane helix</keyword>
<feature type="transmembrane region" description="Helical" evidence="2">
    <location>
        <begin position="550"/>
        <end position="572"/>
    </location>
</feature>
<keyword evidence="5" id="KW-1185">Reference proteome</keyword>
<evidence type="ECO:0000259" key="3">
    <source>
        <dbReference type="Pfam" id="PF10145"/>
    </source>
</evidence>
<dbReference type="PANTHER" id="PTHR37813">
    <property type="entry name" value="FELS-2 PROPHAGE PROTEIN"/>
    <property type="match status" value="1"/>
</dbReference>
<organism evidence="4 5">
    <name type="scientific">Bhargavaea changchunensis</name>
    <dbReference type="NCBI Taxonomy" id="2134037"/>
    <lineage>
        <taxon>Bacteria</taxon>
        <taxon>Bacillati</taxon>
        <taxon>Bacillota</taxon>
        <taxon>Bacilli</taxon>
        <taxon>Bacillales</taxon>
        <taxon>Caryophanaceae</taxon>
        <taxon>Bhargavaea</taxon>
    </lineage>
</organism>
<feature type="transmembrane region" description="Helical" evidence="2">
    <location>
        <begin position="578"/>
        <end position="602"/>
    </location>
</feature>
<reference evidence="5" key="1">
    <citation type="journal article" date="2019" name="Int. J. Syst. Evol. Microbiol.">
        <title>The Global Catalogue of Microorganisms (GCM) 10K type strain sequencing project: providing services to taxonomists for standard genome sequencing and annotation.</title>
        <authorList>
            <consortium name="The Broad Institute Genomics Platform"/>
            <consortium name="The Broad Institute Genome Sequencing Center for Infectious Disease"/>
            <person name="Wu L."/>
            <person name="Ma J."/>
        </authorList>
    </citation>
    <scope>NUCLEOTIDE SEQUENCE [LARGE SCALE GENOMIC DNA]</scope>
    <source>
        <strain evidence="5">JCM 4738</strain>
    </source>
</reference>
<feature type="transmembrane region" description="Helical" evidence="2">
    <location>
        <begin position="468"/>
        <end position="489"/>
    </location>
</feature>
<dbReference type="RefSeq" id="WP_157297372.1">
    <property type="nucleotide sequence ID" value="NZ_JBHTCT010000011.1"/>
</dbReference>
<evidence type="ECO:0000313" key="4">
    <source>
        <dbReference type="EMBL" id="MFC7364542.1"/>
    </source>
</evidence>
<evidence type="ECO:0000313" key="5">
    <source>
        <dbReference type="Proteomes" id="UP001596483"/>
    </source>
</evidence>
<keyword evidence="2" id="KW-0812">Transmembrane</keyword>
<feature type="transmembrane region" description="Helical" evidence="2">
    <location>
        <begin position="509"/>
        <end position="529"/>
    </location>
</feature>
<dbReference type="InterPro" id="IPR010090">
    <property type="entry name" value="Phage_tape_meas"/>
</dbReference>
<dbReference type="Pfam" id="PF10145">
    <property type="entry name" value="PhageMin_Tail"/>
    <property type="match status" value="1"/>
</dbReference>
<protein>
    <submittedName>
        <fullName evidence="4">Phage tail tape measure protein</fullName>
    </submittedName>
</protein>
<dbReference type="SUPFAM" id="SSF48371">
    <property type="entry name" value="ARM repeat"/>
    <property type="match status" value="1"/>
</dbReference>
<keyword evidence="2" id="KW-0472">Membrane</keyword>
<dbReference type="NCBIfam" id="TIGR01760">
    <property type="entry name" value="tape_meas_TP901"/>
    <property type="match status" value="1"/>
</dbReference>
<dbReference type="InterPro" id="IPR016024">
    <property type="entry name" value="ARM-type_fold"/>
</dbReference>
<accession>A0ABW2NEP9</accession>
<dbReference type="PANTHER" id="PTHR37813:SF1">
    <property type="entry name" value="FELS-2 PROPHAGE PROTEIN"/>
    <property type="match status" value="1"/>
</dbReference>
<evidence type="ECO:0000256" key="1">
    <source>
        <dbReference type="ARBA" id="ARBA00022612"/>
    </source>
</evidence>
<name>A0ABW2NEP9_9BACL</name>
<feature type="transmembrane region" description="Helical" evidence="2">
    <location>
        <begin position="440"/>
        <end position="461"/>
    </location>
</feature>
<comment type="caution">
    <text evidence="4">The sequence shown here is derived from an EMBL/GenBank/DDBJ whole genome shotgun (WGS) entry which is preliminary data.</text>
</comment>
<feature type="domain" description="Phage tail tape measure protein" evidence="3">
    <location>
        <begin position="118"/>
        <end position="315"/>
    </location>
</feature>
<sequence>MAQTYAVEAILKANTTGFEQGFRAAAEAARNFQSSIDRISTAGIERAGREFQTAGNNMKSAGKSVMGIGAGLTAGLTVPIVGAAAAASKLGMDFDDSMAQVSAVSGATGSDLDKLRGLAREMGATTRYSASEAAEGLNYMAMAGWKTDQMMAGLPAILNLAAAAGEDLGVTSDIVTDALTGFGLKAEDAGMFADVLAAASSNANTNVAMLGESFKYVAPVAGALGYSAQDVAVALGLMANAGIKGSQAGTSLRTMMTNLSAPTKQMQEAMDDLGISITDSSGEMKPFATLMEELRTKFSTLDEAQQAQYASTIFGKEAMAGALAIINASSDDYDKLTTAINESEGAAAKMAAIMEGTLGGTWRSIRSAVEELALKLYEQLRPALQAISDAILTFINWLNTASPAVQKVAVALGIFLAAIGPLIAGIGLLIFIAGSLIGNFGVLATKFAPLIANSALLRVGFAGISRAISLIFGPVGVLIAVLLSLIPVFVRLYQENETFRNVVQTVWSFIQNIITQVVSAVVSFVMDLWGQLVAFWNENGQMILQATQNAWSVISSVISVALSVIAGVFRAVWPALQIIVSVVWSAIKGVIQGALNIILGLAKTFAGLFTGNWSKMWSGVKQLFSGALQFVWNLLQLTFLGKMMGAVRTFAGLLRGGVSSMWSAVRGIFTSALNSIRSFFSNSFNTMKNIANTSLSTIRSTVSNVLSAIRSVFSSSLSTILSTVRSKFLQMVSAIRSALSTAVSTVRSMITNMITAVKSGASRMVTAGKDLIRGLINGIKNMGAAAIGAITRVVDGVINKAKSLLKIKSPSRVFRQFGEYTSEGLAIGVSSEAGAAIRAVSDMASGMTKAFVPDLAMPEGDYAKQIRTINSQAERQLTAQFDSELSVSRQPAYISLRIGSGDFEAFVEDISRSQDRMTFRRRRRP</sequence>
<evidence type="ECO:0000256" key="2">
    <source>
        <dbReference type="SAM" id="Phobius"/>
    </source>
</evidence>
<feature type="transmembrane region" description="Helical" evidence="2">
    <location>
        <begin position="623"/>
        <end position="641"/>
    </location>
</feature>
<gene>
    <name evidence="4" type="ORF">ACFQQH_05300</name>
</gene>
<feature type="transmembrane region" description="Helical" evidence="2">
    <location>
        <begin position="408"/>
        <end position="434"/>
    </location>
</feature>
<dbReference type="EMBL" id="JBHTCT010000011">
    <property type="protein sequence ID" value="MFC7364542.1"/>
    <property type="molecule type" value="Genomic_DNA"/>
</dbReference>
<dbReference type="Proteomes" id="UP001596483">
    <property type="component" value="Unassembled WGS sequence"/>
</dbReference>
<proteinExistence type="predicted"/>